<keyword evidence="1" id="KW-1015">Disulfide bond</keyword>
<dbReference type="SMART" id="SM00020">
    <property type="entry name" value="Tryp_SPc"/>
    <property type="match status" value="1"/>
</dbReference>
<dbReference type="EMBL" id="JAIPUX010000521">
    <property type="protein sequence ID" value="KAH0626615.1"/>
    <property type="molecule type" value="Genomic_DNA"/>
</dbReference>
<dbReference type="PANTHER" id="PTHR24253:SF170">
    <property type="entry name" value="PEPTIDASE S1 DOMAIN-CONTAINING PROTEIN"/>
    <property type="match status" value="1"/>
</dbReference>
<evidence type="ECO:0000313" key="4">
    <source>
        <dbReference type="Proteomes" id="UP000826234"/>
    </source>
</evidence>
<reference evidence="3 4" key="1">
    <citation type="journal article" date="2022" name="Gigascience">
        <title>A chromosome-level genome assembly and annotation of the desert horned lizard, Phrynosoma platyrhinos, provides insight into chromosomal rearrangements among reptiles.</title>
        <authorList>
            <person name="Koochekian N."/>
            <person name="Ascanio A."/>
            <person name="Farleigh K."/>
            <person name="Card D.C."/>
            <person name="Schield D.R."/>
            <person name="Castoe T.A."/>
            <person name="Jezkova T."/>
        </authorList>
    </citation>
    <scope>NUCLEOTIDE SEQUENCE [LARGE SCALE GENOMIC DNA]</scope>
    <source>
        <strain evidence="3">NK-2021</strain>
    </source>
</reference>
<comment type="caution">
    <text evidence="3">The sequence shown here is derived from an EMBL/GenBank/DDBJ whole genome shotgun (WGS) entry which is preliminary data.</text>
</comment>
<dbReference type="InterPro" id="IPR043504">
    <property type="entry name" value="Peptidase_S1_PA_chymotrypsin"/>
</dbReference>
<gene>
    <name evidence="3" type="ORF">JD844_001695</name>
</gene>
<dbReference type="InterPro" id="IPR009003">
    <property type="entry name" value="Peptidase_S1_PA"/>
</dbReference>
<accession>A0ABQ7TB23</accession>
<organism evidence="3 4">
    <name type="scientific">Phrynosoma platyrhinos</name>
    <name type="common">Desert horned lizard</name>
    <dbReference type="NCBI Taxonomy" id="52577"/>
    <lineage>
        <taxon>Eukaryota</taxon>
        <taxon>Metazoa</taxon>
        <taxon>Chordata</taxon>
        <taxon>Craniata</taxon>
        <taxon>Vertebrata</taxon>
        <taxon>Euteleostomi</taxon>
        <taxon>Lepidosauria</taxon>
        <taxon>Squamata</taxon>
        <taxon>Bifurcata</taxon>
        <taxon>Unidentata</taxon>
        <taxon>Episquamata</taxon>
        <taxon>Toxicofera</taxon>
        <taxon>Iguania</taxon>
        <taxon>Phrynosomatidae</taxon>
        <taxon>Phrynosomatinae</taxon>
        <taxon>Phrynosoma</taxon>
    </lineage>
</organism>
<dbReference type="Pfam" id="PF00089">
    <property type="entry name" value="Trypsin"/>
    <property type="match status" value="2"/>
</dbReference>
<proteinExistence type="predicted"/>
<feature type="domain" description="Peptidase S1" evidence="2">
    <location>
        <begin position="22"/>
        <end position="183"/>
    </location>
</feature>
<evidence type="ECO:0000313" key="3">
    <source>
        <dbReference type="EMBL" id="KAH0626615.1"/>
    </source>
</evidence>
<sequence length="217" mass="23958">MAAFLTHQQKVLRLYKRVLRHLESVHLSGPLAPFMYRIHLGEYELPKPSDSMVSSAIGQIIVHPYYAGDGLSGDIALVRLKEPVSFSRTILPICLPTTTDPEPFPVGMPCWVTGWGNLYPDDSFESLWTKAMGDSGGPLACKQNNTWYLAGLVSFGLSCSEPNRPGVYTRVTSYMDWIQRTMAKNTATSGGVHVSTAKSATLLVLPLLLSIFHTWTL</sequence>
<dbReference type="Proteomes" id="UP000826234">
    <property type="component" value="Unassembled WGS sequence"/>
</dbReference>
<dbReference type="CDD" id="cd00190">
    <property type="entry name" value="Tryp_SPc"/>
    <property type="match status" value="1"/>
</dbReference>
<dbReference type="PROSITE" id="PS50240">
    <property type="entry name" value="TRYPSIN_DOM"/>
    <property type="match status" value="1"/>
</dbReference>
<dbReference type="Gene3D" id="2.40.10.10">
    <property type="entry name" value="Trypsin-like serine proteases"/>
    <property type="match status" value="2"/>
</dbReference>
<dbReference type="InterPro" id="IPR001254">
    <property type="entry name" value="Trypsin_dom"/>
</dbReference>
<evidence type="ECO:0000256" key="1">
    <source>
        <dbReference type="ARBA" id="ARBA00023157"/>
    </source>
</evidence>
<dbReference type="PANTHER" id="PTHR24253">
    <property type="entry name" value="TRANSMEMBRANE PROTEASE SERINE"/>
    <property type="match status" value="1"/>
</dbReference>
<evidence type="ECO:0000259" key="2">
    <source>
        <dbReference type="PROSITE" id="PS50240"/>
    </source>
</evidence>
<protein>
    <recommendedName>
        <fullName evidence="2">Peptidase S1 domain-containing protein</fullName>
    </recommendedName>
</protein>
<name>A0ABQ7TB23_PHRPL</name>
<keyword evidence="4" id="KW-1185">Reference proteome</keyword>
<dbReference type="SUPFAM" id="SSF50494">
    <property type="entry name" value="Trypsin-like serine proteases"/>
    <property type="match status" value="1"/>
</dbReference>